<name>A0A3E0VD07_9MICO</name>
<dbReference type="OrthoDB" id="5124321at2"/>
<reference evidence="2 3" key="1">
    <citation type="submission" date="2017-04" db="EMBL/GenBank/DDBJ databases">
        <title>Comparative genome analysis of Subtercola boreus.</title>
        <authorList>
            <person name="Cho Y.-J."/>
            <person name="Cho A."/>
            <person name="Kim O.-S."/>
            <person name="Lee J.-I."/>
        </authorList>
    </citation>
    <scope>NUCLEOTIDE SEQUENCE [LARGE SCALE GENOMIC DNA]</scope>
    <source>
        <strain evidence="2 3">P27444</strain>
    </source>
</reference>
<dbReference type="EMBL" id="NBXA01000050">
    <property type="protein sequence ID" value="RFA06767.1"/>
    <property type="molecule type" value="Genomic_DNA"/>
</dbReference>
<accession>A0A3E0VD07</accession>
<dbReference type="Proteomes" id="UP000256709">
    <property type="component" value="Unassembled WGS sequence"/>
</dbReference>
<feature type="transmembrane region" description="Helical" evidence="1">
    <location>
        <begin position="105"/>
        <end position="125"/>
    </location>
</feature>
<dbReference type="AlphaFoldDB" id="A0A3E0VD07"/>
<evidence type="ECO:0000256" key="1">
    <source>
        <dbReference type="SAM" id="Phobius"/>
    </source>
</evidence>
<feature type="transmembrane region" description="Helical" evidence="1">
    <location>
        <begin position="64"/>
        <end position="85"/>
    </location>
</feature>
<organism evidence="2 3">
    <name type="scientific">Subtercola boreus</name>
    <dbReference type="NCBI Taxonomy" id="120213"/>
    <lineage>
        <taxon>Bacteria</taxon>
        <taxon>Bacillati</taxon>
        <taxon>Actinomycetota</taxon>
        <taxon>Actinomycetes</taxon>
        <taxon>Micrococcales</taxon>
        <taxon>Microbacteriaceae</taxon>
        <taxon>Subtercola</taxon>
    </lineage>
</organism>
<sequence>MFAACIVPFFLIENKGVTDVAFITNRLDQTSVWIYGSAYMASLIWISLSAVMLAIKNWRGVQTIFIVGFSSVIIGCIIEIAYLTASHFGYGGQSFRYSASNVSELPFFLGLLIIIAGIAWVAIGAPSRRRILVSNLQQIAQQNELVQSETRGGVRIIFSEGKLLTRASELVRVVDAAQKSGNLRLSSREAHILSQVERLIVPGSEFRPMVLGTAA</sequence>
<keyword evidence="1" id="KW-1133">Transmembrane helix</keyword>
<keyword evidence="1" id="KW-0812">Transmembrane</keyword>
<comment type="caution">
    <text evidence="2">The sequence shown here is derived from an EMBL/GenBank/DDBJ whole genome shotgun (WGS) entry which is preliminary data.</text>
</comment>
<evidence type="ECO:0000313" key="2">
    <source>
        <dbReference type="EMBL" id="RFA06767.1"/>
    </source>
</evidence>
<gene>
    <name evidence="2" type="ORF">B7R21_18510</name>
</gene>
<proteinExistence type="predicted"/>
<protein>
    <submittedName>
        <fullName evidence="2">Uncharacterized protein</fullName>
    </submittedName>
</protein>
<evidence type="ECO:0000313" key="3">
    <source>
        <dbReference type="Proteomes" id="UP000256709"/>
    </source>
</evidence>
<keyword evidence="1" id="KW-0472">Membrane</keyword>
<dbReference type="RefSeq" id="WP_116284741.1">
    <property type="nucleotide sequence ID" value="NZ_NBXA01000050.1"/>
</dbReference>
<feature type="transmembrane region" description="Helical" evidence="1">
    <location>
        <begin position="32"/>
        <end position="55"/>
    </location>
</feature>